<accession>A0A4C1YZ97</accession>
<keyword evidence="3" id="KW-1185">Reference proteome</keyword>
<feature type="region of interest" description="Disordered" evidence="1">
    <location>
        <begin position="1"/>
        <end position="22"/>
    </location>
</feature>
<dbReference type="AlphaFoldDB" id="A0A4C1YZ97"/>
<dbReference type="Proteomes" id="UP000299102">
    <property type="component" value="Unassembled WGS sequence"/>
</dbReference>
<evidence type="ECO:0000313" key="2">
    <source>
        <dbReference type="EMBL" id="GBP80134.1"/>
    </source>
</evidence>
<dbReference type="OrthoDB" id="7480422at2759"/>
<gene>
    <name evidence="2" type="ORF">EVAR_56003_1</name>
</gene>
<name>A0A4C1YZ97_EUMVA</name>
<organism evidence="2 3">
    <name type="scientific">Eumeta variegata</name>
    <name type="common">Bagworm moth</name>
    <name type="synonym">Eumeta japonica</name>
    <dbReference type="NCBI Taxonomy" id="151549"/>
    <lineage>
        <taxon>Eukaryota</taxon>
        <taxon>Metazoa</taxon>
        <taxon>Ecdysozoa</taxon>
        <taxon>Arthropoda</taxon>
        <taxon>Hexapoda</taxon>
        <taxon>Insecta</taxon>
        <taxon>Pterygota</taxon>
        <taxon>Neoptera</taxon>
        <taxon>Endopterygota</taxon>
        <taxon>Lepidoptera</taxon>
        <taxon>Glossata</taxon>
        <taxon>Ditrysia</taxon>
        <taxon>Tineoidea</taxon>
        <taxon>Psychidae</taxon>
        <taxon>Oiketicinae</taxon>
        <taxon>Eumeta</taxon>
    </lineage>
</organism>
<comment type="caution">
    <text evidence="2">The sequence shown here is derived from an EMBL/GenBank/DDBJ whole genome shotgun (WGS) entry which is preliminary data.</text>
</comment>
<evidence type="ECO:0000313" key="3">
    <source>
        <dbReference type="Proteomes" id="UP000299102"/>
    </source>
</evidence>
<evidence type="ECO:0000256" key="1">
    <source>
        <dbReference type="SAM" id="MobiDB-lite"/>
    </source>
</evidence>
<sequence>MYAEARTQASMNSGASTHCGRPRAVNDRTCGFRGLAPLPPCSGSAAVPDFDAADAFDSNSGSARSFVPVPFSISPRFSISRTRRDQKPHIVKLWNDVLSAVFPIDYDKGVFKKRVYSFLRSRQRTGESSEVVGLHRQQ</sequence>
<proteinExistence type="predicted"/>
<reference evidence="2 3" key="1">
    <citation type="journal article" date="2019" name="Commun. Biol.">
        <title>The bagworm genome reveals a unique fibroin gene that provides high tensile strength.</title>
        <authorList>
            <person name="Kono N."/>
            <person name="Nakamura H."/>
            <person name="Ohtoshi R."/>
            <person name="Tomita M."/>
            <person name="Numata K."/>
            <person name="Arakawa K."/>
        </authorList>
    </citation>
    <scope>NUCLEOTIDE SEQUENCE [LARGE SCALE GENOMIC DNA]</scope>
</reference>
<dbReference type="EMBL" id="BGZK01001447">
    <property type="protein sequence ID" value="GBP80134.1"/>
    <property type="molecule type" value="Genomic_DNA"/>
</dbReference>
<protein>
    <submittedName>
        <fullName evidence="2">Uncharacterized protein</fullName>
    </submittedName>
</protein>
<feature type="compositionally biased region" description="Polar residues" evidence="1">
    <location>
        <begin position="7"/>
        <end position="16"/>
    </location>
</feature>